<comment type="caution">
    <text evidence="3">The sequence shown here is derived from an EMBL/GenBank/DDBJ whole genome shotgun (WGS) entry which is preliminary data.</text>
</comment>
<comment type="similarity">
    <text evidence="1">Belongs to the bacterial reverse transcriptase family.</text>
</comment>
<dbReference type="InterPro" id="IPR025960">
    <property type="entry name" value="RVT_N"/>
</dbReference>
<dbReference type="InterPro" id="IPR013597">
    <property type="entry name" value="Mat_intron_G2"/>
</dbReference>
<dbReference type="Proteomes" id="UP000077242">
    <property type="component" value="Unassembled WGS sequence"/>
</dbReference>
<evidence type="ECO:0000313" key="3">
    <source>
        <dbReference type="EMBL" id="OAH53321.1"/>
    </source>
</evidence>
<dbReference type="InterPro" id="IPR030931">
    <property type="entry name" value="Group_II_RT_mat"/>
</dbReference>
<dbReference type="NCBIfam" id="TIGR04416">
    <property type="entry name" value="group_II_RT_mat"/>
    <property type="match status" value="1"/>
</dbReference>
<evidence type="ECO:0000259" key="2">
    <source>
        <dbReference type="PROSITE" id="PS50878"/>
    </source>
</evidence>
<dbReference type="PROSITE" id="PS50878">
    <property type="entry name" value="RT_POL"/>
    <property type="match status" value="1"/>
</dbReference>
<dbReference type="AlphaFoldDB" id="A0AAP7FQ19"/>
<evidence type="ECO:0000313" key="4">
    <source>
        <dbReference type="Proteomes" id="UP000077242"/>
    </source>
</evidence>
<accession>A0AAP7FQ19</accession>
<dbReference type="InterPro" id="IPR051083">
    <property type="entry name" value="GrpII_Intron_Splice-Mob/Def"/>
</dbReference>
<dbReference type="PANTHER" id="PTHR34047">
    <property type="entry name" value="NUCLEAR INTRON MATURASE 1, MITOCHONDRIAL-RELATED"/>
    <property type="match status" value="1"/>
</dbReference>
<evidence type="ECO:0000256" key="1">
    <source>
        <dbReference type="ARBA" id="ARBA00034120"/>
    </source>
</evidence>
<keyword evidence="3" id="KW-0548">Nucleotidyltransferase</keyword>
<dbReference type="PANTHER" id="PTHR34047:SF8">
    <property type="entry name" value="PROTEIN YKFC"/>
    <property type="match status" value="1"/>
</dbReference>
<feature type="domain" description="Reverse transcriptase" evidence="2">
    <location>
        <begin position="96"/>
        <end position="328"/>
    </location>
</feature>
<reference evidence="4" key="1">
    <citation type="submission" date="2016-02" db="EMBL/GenBank/DDBJ databases">
        <title>Dietzia cinnamea strain CD11_5 genome sequencing and assembly.</title>
        <authorList>
            <person name="Kaur G."/>
            <person name="Nair G.R."/>
            <person name="Mayilraj S."/>
        </authorList>
    </citation>
    <scope>NUCLEOTIDE SEQUENCE [LARGE SCALE GENOMIC DNA]</scope>
    <source>
        <strain evidence="4">CD10_2</strain>
    </source>
</reference>
<protein>
    <submittedName>
        <fullName evidence="3">Group II intron reverse transcriptase/maturase</fullName>
    </submittedName>
</protein>
<dbReference type="Pfam" id="PF13655">
    <property type="entry name" value="RVT_N"/>
    <property type="match status" value="1"/>
</dbReference>
<dbReference type="RefSeq" id="WP_063977300.1">
    <property type="nucleotide sequence ID" value="NZ_LSTU01000020.1"/>
</dbReference>
<dbReference type="Pfam" id="PF00078">
    <property type="entry name" value="RVT_1"/>
    <property type="match status" value="1"/>
</dbReference>
<keyword evidence="3" id="KW-0808">Transferase</keyword>
<name>A0AAP7FQ19_9PSED</name>
<dbReference type="Pfam" id="PF08388">
    <property type="entry name" value="GIIM"/>
    <property type="match status" value="1"/>
</dbReference>
<dbReference type="InterPro" id="IPR043502">
    <property type="entry name" value="DNA/RNA_pol_sf"/>
</dbReference>
<gene>
    <name evidence="3" type="ORF">AYJ70_00005</name>
</gene>
<feature type="non-terminal residue" evidence="3">
    <location>
        <position position="475"/>
    </location>
</feature>
<dbReference type="CDD" id="cd01651">
    <property type="entry name" value="RT_G2_intron"/>
    <property type="match status" value="1"/>
</dbReference>
<proteinExistence type="inferred from homology"/>
<dbReference type="GO" id="GO:0003964">
    <property type="term" value="F:RNA-directed DNA polymerase activity"/>
    <property type="evidence" value="ECO:0007669"/>
    <property type="project" value="UniProtKB-KW"/>
</dbReference>
<sequence>MIELSQQGESALSGTPQQWHDVDWRRAQRNVRGMQMRIAKACREGKWRRVKSLQRMLTRSKSARYLAVRRVTENQGSRTAGVDKQLWDTPNAKWNAVGQLKTRGYKARPLRRVYIPKSDGRERPLGIPTMTDRAMQALYMLALSPIAETRGDPNSYGFRIERSTADAMAQLFLCLSKRASACWVLDADIEGFFDNINHDWLLRNAPTETRVLRQWLKAGVIHKGQLHATDAGTPQGGIISPTLANLALDGLETLLKEYLGVTRAKKLKVNVVRYADDFVITGASPEVLENEVKPWVEQFLATRGLRLSLKKTRIVHIDEGFDFLGWNFRKYDGTLLIKPNKKNVKAFYSKIREAIDSHKTVKQEDLIRLLNPKLRGWALYHQPVVAKQAYSRMDHRVFIKLWRWAKRRHPNKSLDWVRKKYFRTSGDRSWVFATTVVDADGGKREVELYSLASTPIERHKKVSGDYNPYDPAMEA</sequence>
<keyword evidence="3" id="KW-0695">RNA-directed DNA polymerase</keyword>
<dbReference type="EMBL" id="LSTU01000020">
    <property type="protein sequence ID" value="OAH53321.1"/>
    <property type="molecule type" value="Genomic_DNA"/>
</dbReference>
<dbReference type="SUPFAM" id="SSF56672">
    <property type="entry name" value="DNA/RNA polymerases"/>
    <property type="match status" value="1"/>
</dbReference>
<dbReference type="InterPro" id="IPR000477">
    <property type="entry name" value="RT_dom"/>
</dbReference>
<organism evidence="3 4">
    <name type="scientific">Pseudomonas monteilii</name>
    <dbReference type="NCBI Taxonomy" id="76759"/>
    <lineage>
        <taxon>Bacteria</taxon>
        <taxon>Pseudomonadati</taxon>
        <taxon>Pseudomonadota</taxon>
        <taxon>Gammaproteobacteria</taxon>
        <taxon>Pseudomonadales</taxon>
        <taxon>Pseudomonadaceae</taxon>
        <taxon>Pseudomonas</taxon>
    </lineage>
</organism>